<dbReference type="GO" id="GO:0016787">
    <property type="term" value="F:hydrolase activity"/>
    <property type="evidence" value="ECO:0007669"/>
    <property type="project" value="UniProtKB-KW"/>
</dbReference>
<dbReference type="InterPro" id="IPR050266">
    <property type="entry name" value="AB_hydrolase_sf"/>
</dbReference>
<dbReference type="PRINTS" id="PR00111">
    <property type="entry name" value="ABHYDROLASE"/>
</dbReference>
<sequence>MIISHDVAGPETGPAVLLLHSSVCDRRMWEPQWAPLAEAGFRVVRADFRTCGESPAAEAPYSDAGDVLTLMDRLGIERAAFVGSSYGGRIALQLAALHPDRVRSLALLCPALPAQRRGPALLAFNAAEGALLEAGDLEGAAELNARQWLGPDADAAAHALVRAMQLGNLRGALAASGEHELPEPAVDLTALTVPVLAVGGAHDIPDFRDVPAELASLVPGALHVELPWAGHLPSLERPAQTTRLLLDFLRR</sequence>
<dbReference type="RefSeq" id="WP_328775969.1">
    <property type="nucleotide sequence ID" value="NZ_CP108057.1"/>
</dbReference>
<gene>
    <name evidence="3" type="ORF">OHU17_14390</name>
</gene>
<protein>
    <submittedName>
        <fullName evidence="3">Alpha/beta fold hydrolase</fullName>
    </submittedName>
</protein>
<feature type="domain" description="AB hydrolase-1" evidence="2">
    <location>
        <begin position="14"/>
        <end position="238"/>
    </location>
</feature>
<name>A0ABZ1RKS4_9ACTN</name>
<dbReference type="InterPro" id="IPR000073">
    <property type="entry name" value="AB_hydrolase_1"/>
</dbReference>
<dbReference type="Proteomes" id="UP001432075">
    <property type="component" value="Chromosome"/>
</dbReference>
<dbReference type="Gene3D" id="3.40.50.1820">
    <property type="entry name" value="alpha/beta hydrolase"/>
    <property type="match status" value="1"/>
</dbReference>
<accession>A0ABZ1RKS4</accession>
<keyword evidence="1 3" id="KW-0378">Hydrolase</keyword>
<reference evidence="3" key="1">
    <citation type="submission" date="2022-10" db="EMBL/GenBank/DDBJ databases">
        <title>The complete genomes of actinobacterial strains from the NBC collection.</title>
        <authorList>
            <person name="Joergensen T.S."/>
            <person name="Alvarez Arevalo M."/>
            <person name="Sterndorff E.B."/>
            <person name="Faurdal D."/>
            <person name="Vuksanovic O."/>
            <person name="Mourched A.-S."/>
            <person name="Charusanti P."/>
            <person name="Shaw S."/>
            <person name="Blin K."/>
            <person name="Weber T."/>
        </authorList>
    </citation>
    <scope>NUCLEOTIDE SEQUENCE</scope>
    <source>
        <strain evidence="3">NBC_00283</strain>
    </source>
</reference>
<proteinExistence type="predicted"/>
<dbReference type="EMBL" id="CP108057">
    <property type="protein sequence ID" value="WUO46936.1"/>
    <property type="molecule type" value="Genomic_DNA"/>
</dbReference>
<evidence type="ECO:0000259" key="2">
    <source>
        <dbReference type="Pfam" id="PF00561"/>
    </source>
</evidence>
<dbReference type="InterPro" id="IPR029058">
    <property type="entry name" value="AB_hydrolase_fold"/>
</dbReference>
<dbReference type="SUPFAM" id="SSF53474">
    <property type="entry name" value="alpha/beta-Hydrolases"/>
    <property type="match status" value="1"/>
</dbReference>
<keyword evidence="4" id="KW-1185">Reference proteome</keyword>
<organism evidence="3 4">
    <name type="scientific">Streptomyces goshikiensis</name>
    <dbReference type="NCBI Taxonomy" id="1942"/>
    <lineage>
        <taxon>Bacteria</taxon>
        <taxon>Bacillati</taxon>
        <taxon>Actinomycetota</taxon>
        <taxon>Actinomycetes</taxon>
        <taxon>Kitasatosporales</taxon>
        <taxon>Streptomycetaceae</taxon>
        <taxon>Streptomyces</taxon>
    </lineage>
</organism>
<evidence type="ECO:0000313" key="4">
    <source>
        <dbReference type="Proteomes" id="UP001432075"/>
    </source>
</evidence>
<dbReference type="PANTHER" id="PTHR43798:SF31">
    <property type="entry name" value="AB HYDROLASE SUPERFAMILY PROTEIN YCLE"/>
    <property type="match status" value="1"/>
</dbReference>
<evidence type="ECO:0000256" key="1">
    <source>
        <dbReference type="ARBA" id="ARBA00022801"/>
    </source>
</evidence>
<evidence type="ECO:0000313" key="3">
    <source>
        <dbReference type="EMBL" id="WUO46936.1"/>
    </source>
</evidence>
<dbReference type="Pfam" id="PF00561">
    <property type="entry name" value="Abhydrolase_1"/>
    <property type="match status" value="1"/>
</dbReference>
<dbReference type="PANTHER" id="PTHR43798">
    <property type="entry name" value="MONOACYLGLYCEROL LIPASE"/>
    <property type="match status" value="1"/>
</dbReference>